<reference evidence="1" key="2">
    <citation type="submission" date="2023-04" db="EMBL/GenBank/DDBJ databases">
        <authorList>
            <person name="Bu L."/>
            <person name="Lu L."/>
            <person name="Laidemitt M.R."/>
            <person name="Zhang S.M."/>
            <person name="Mutuku M."/>
            <person name="Mkoji G."/>
            <person name="Steinauer M."/>
            <person name="Loker E.S."/>
        </authorList>
    </citation>
    <scope>NUCLEOTIDE SEQUENCE</scope>
    <source>
        <strain evidence="1">KasaAsao</strain>
        <tissue evidence="1">Whole Snail</tissue>
    </source>
</reference>
<protein>
    <submittedName>
        <fullName evidence="1">Uncharacterized protein</fullName>
    </submittedName>
</protein>
<dbReference type="Proteomes" id="UP001233172">
    <property type="component" value="Unassembled WGS sequence"/>
</dbReference>
<reference evidence="1" key="1">
    <citation type="journal article" date="2023" name="PLoS Negl. Trop. Dis.">
        <title>A genome sequence for Biomphalaria pfeifferi, the major vector snail for the human-infecting parasite Schistosoma mansoni.</title>
        <authorList>
            <person name="Bu L."/>
            <person name="Lu L."/>
            <person name="Laidemitt M.R."/>
            <person name="Zhang S.M."/>
            <person name="Mutuku M."/>
            <person name="Mkoji G."/>
            <person name="Steinauer M."/>
            <person name="Loker E.S."/>
        </authorList>
    </citation>
    <scope>NUCLEOTIDE SEQUENCE</scope>
    <source>
        <strain evidence="1">KasaAsao</strain>
    </source>
</reference>
<dbReference type="EMBL" id="JASAOG010000202">
    <property type="protein sequence ID" value="KAK0044231.1"/>
    <property type="molecule type" value="Genomic_DNA"/>
</dbReference>
<name>A0AAD8AXH7_BIOPF</name>
<keyword evidence="2" id="KW-1185">Reference proteome</keyword>
<gene>
    <name evidence="1" type="ORF">Bpfe_026365</name>
</gene>
<feature type="non-terminal residue" evidence="1">
    <location>
        <position position="60"/>
    </location>
</feature>
<organism evidence="1 2">
    <name type="scientific">Biomphalaria pfeifferi</name>
    <name type="common">Bloodfluke planorb</name>
    <name type="synonym">Freshwater snail</name>
    <dbReference type="NCBI Taxonomy" id="112525"/>
    <lineage>
        <taxon>Eukaryota</taxon>
        <taxon>Metazoa</taxon>
        <taxon>Spiralia</taxon>
        <taxon>Lophotrochozoa</taxon>
        <taxon>Mollusca</taxon>
        <taxon>Gastropoda</taxon>
        <taxon>Heterobranchia</taxon>
        <taxon>Euthyneura</taxon>
        <taxon>Panpulmonata</taxon>
        <taxon>Hygrophila</taxon>
        <taxon>Lymnaeoidea</taxon>
        <taxon>Planorbidae</taxon>
        <taxon>Biomphalaria</taxon>
    </lineage>
</organism>
<proteinExistence type="predicted"/>
<accession>A0AAD8AXH7</accession>
<evidence type="ECO:0000313" key="1">
    <source>
        <dbReference type="EMBL" id="KAK0044231.1"/>
    </source>
</evidence>
<dbReference type="AlphaFoldDB" id="A0AAD8AXH7"/>
<comment type="caution">
    <text evidence="1">The sequence shown here is derived from an EMBL/GenBank/DDBJ whole genome shotgun (WGS) entry which is preliminary data.</text>
</comment>
<feature type="non-terminal residue" evidence="1">
    <location>
        <position position="1"/>
    </location>
</feature>
<evidence type="ECO:0000313" key="2">
    <source>
        <dbReference type="Proteomes" id="UP001233172"/>
    </source>
</evidence>
<sequence>DTYPKKWGKCDCQFNYTDRNPLSIVLDLNSSKENLEFLSTAGTKKNETTFCFNNEWIASG</sequence>